<dbReference type="PIRSF" id="PIRSF000443">
    <property type="entry name" value="Homoser_Ac_trans"/>
    <property type="match status" value="1"/>
</dbReference>
<name>A0A852VCB8_9BACT</name>
<keyword evidence="5" id="KW-0012">Acyltransferase</keyword>
<dbReference type="EC" id="2.3.1.31" evidence="5"/>
<dbReference type="Gene3D" id="3.40.50.1820">
    <property type="entry name" value="alpha/beta hydrolase"/>
    <property type="match status" value="1"/>
</dbReference>
<evidence type="ECO:0000259" key="4">
    <source>
        <dbReference type="Pfam" id="PF00561"/>
    </source>
</evidence>
<feature type="chain" id="PRO_5032512258" evidence="3">
    <location>
        <begin position="24"/>
        <end position="364"/>
    </location>
</feature>
<evidence type="ECO:0000313" key="6">
    <source>
        <dbReference type="Proteomes" id="UP000564385"/>
    </source>
</evidence>
<sequence length="364" mass="40650">MIRFLTRVPSLTFFALFSVVASAQTIPTKWPTQDGTYTIKDFRFGTNETLLELKLHYLTLGEPHRGADGHTDNAILLLHGTGGDAHSLLNPAFSDVLFGPGQPFDITKYFLILPDDIGHGESSKPSDGLHMHFPQYDYDDMVASQHTMLLEGLHVDHLRLILGTSMGCMQSFVWGETFPNFADALAPFACLPAELAGRNRMWRYMAMESIKHDPAWNNGEYTTEPVEGLRGANDLILIAGSAPLQMQKNYPTRQQAEAYIDRVLTASIARTDANNFLYYVNASRNYNPEPKLSAITAPVLWINSADDFINPPELGIAQEMVKKMPNAKFILIPISDATRGHGTHTQAAVWKQYLIDFLAQIEKH</sequence>
<feature type="signal peptide" evidence="3">
    <location>
        <begin position="1"/>
        <end position="23"/>
    </location>
</feature>
<reference evidence="5 6" key="1">
    <citation type="submission" date="2020-07" db="EMBL/GenBank/DDBJ databases">
        <title>Genomic Encyclopedia of Type Strains, Phase IV (KMG-V): Genome sequencing to study the core and pangenomes of soil and plant-associated prokaryotes.</title>
        <authorList>
            <person name="Whitman W."/>
        </authorList>
    </citation>
    <scope>NUCLEOTIDE SEQUENCE [LARGE SCALE GENOMIC DNA]</scope>
    <source>
        <strain evidence="5 6">M8UP22</strain>
    </source>
</reference>
<protein>
    <submittedName>
        <fullName evidence="5">Homoserine O-acetyltransferase</fullName>
        <ecNumber evidence="5">2.3.1.31</ecNumber>
    </submittedName>
</protein>
<keyword evidence="3" id="KW-0732">Signal</keyword>
<dbReference type="GO" id="GO:0009092">
    <property type="term" value="P:homoserine metabolic process"/>
    <property type="evidence" value="ECO:0007669"/>
    <property type="project" value="TreeGrafter"/>
</dbReference>
<dbReference type="SUPFAM" id="SSF53474">
    <property type="entry name" value="alpha/beta-Hydrolases"/>
    <property type="match status" value="1"/>
</dbReference>
<dbReference type="InterPro" id="IPR000073">
    <property type="entry name" value="AB_hydrolase_1"/>
</dbReference>
<feature type="active site" description="Nucleophile" evidence="2">
    <location>
        <position position="165"/>
    </location>
</feature>
<accession>A0A852VCB8</accession>
<dbReference type="NCBIfam" id="NF005071">
    <property type="entry name" value="PRK06489.1"/>
    <property type="match status" value="1"/>
</dbReference>
<dbReference type="GO" id="GO:0004414">
    <property type="term" value="F:homoserine O-acetyltransferase activity"/>
    <property type="evidence" value="ECO:0007669"/>
    <property type="project" value="UniProtKB-EC"/>
</dbReference>
<dbReference type="AlphaFoldDB" id="A0A852VCB8"/>
<dbReference type="GO" id="GO:0009086">
    <property type="term" value="P:methionine biosynthetic process"/>
    <property type="evidence" value="ECO:0007669"/>
    <property type="project" value="TreeGrafter"/>
</dbReference>
<evidence type="ECO:0000256" key="1">
    <source>
        <dbReference type="ARBA" id="ARBA00022679"/>
    </source>
</evidence>
<dbReference type="InterPro" id="IPR029058">
    <property type="entry name" value="AB_hydrolase_fold"/>
</dbReference>
<evidence type="ECO:0000256" key="3">
    <source>
        <dbReference type="SAM" id="SignalP"/>
    </source>
</evidence>
<organism evidence="5 6">
    <name type="scientific">Tunturiibacter lichenicola</name>
    <dbReference type="NCBI Taxonomy" id="2051959"/>
    <lineage>
        <taxon>Bacteria</taxon>
        <taxon>Pseudomonadati</taxon>
        <taxon>Acidobacteriota</taxon>
        <taxon>Terriglobia</taxon>
        <taxon>Terriglobales</taxon>
        <taxon>Acidobacteriaceae</taxon>
        <taxon>Tunturiibacter</taxon>
    </lineage>
</organism>
<dbReference type="PANTHER" id="PTHR32268">
    <property type="entry name" value="HOMOSERINE O-ACETYLTRANSFERASE"/>
    <property type="match status" value="1"/>
</dbReference>
<comment type="caution">
    <text evidence="5">The sequence shown here is derived from an EMBL/GenBank/DDBJ whole genome shotgun (WGS) entry which is preliminary data.</text>
</comment>
<gene>
    <name evidence="5" type="ORF">HDF08_002640</name>
</gene>
<evidence type="ECO:0000256" key="2">
    <source>
        <dbReference type="PIRSR" id="PIRSR000443-1"/>
    </source>
</evidence>
<feature type="active site" evidence="2">
    <location>
        <position position="341"/>
    </location>
</feature>
<evidence type="ECO:0000313" key="5">
    <source>
        <dbReference type="EMBL" id="NYF90538.1"/>
    </source>
</evidence>
<dbReference type="EMBL" id="JACCCU010000002">
    <property type="protein sequence ID" value="NYF90538.1"/>
    <property type="molecule type" value="Genomic_DNA"/>
</dbReference>
<dbReference type="InterPro" id="IPR008220">
    <property type="entry name" value="HAT_MetX-like"/>
</dbReference>
<dbReference type="Pfam" id="PF00561">
    <property type="entry name" value="Abhydrolase_1"/>
    <property type="match status" value="1"/>
</dbReference>
<dbReference type="Proteomes" id="UP000564385">
    <property type="component" value="Unassembled WGS sequence"/>
</dbReference>
<keyword evidence="1 5" id="KW-0808">Transferase</keyword>
<feature type="domain" description="AB hydrolase-1" evidence="4">
    <location>
        <begin position="73"/>
        <end position="332"/>
    </location>
</feature>
<feature type="active site" evidence="2">
    <location>
        <position position="307"/>
    </location>
</feature>
<dbReference type="PANTHER" id="PTHR32268:SF11">
    <property type="entry name" value="HOMOSERINE O-ACETYLTRANSFERASE"/>
    <property type="match status" value="1"/>
</dbReference>
<proteinExistence type="predicted"/>